<reference evidence="3" key="1">
    <citation type="journal article" date="2019" name="Int. J. Syst. Evol. Microbiol.">
        <title>The Global Catalogue of Microorganisms (GCM) 10K type strain sequencing project: providing services to taxonomists for standard genome sequencing and annotation.</title>
        <authorList>
            <consortium name="The Broad Institute Genomics Platform"/>
            <consortium name="The Broad Institute Genome Sequencing Center for Infectious Disease"/>
            <person name="Wu L."/>
            <person name="Ma J."/>
        </authorList>
    </citation>
    <scope>NUCLEOTIDE SEQUENCE [LARGE SCALE GENOMIC DNA]</scope>
    <source>
        <strain evidence="3">JCM 3175</strain>
    </source>
</reference>
<proteinExistence type="predicted"/>
<accession>A0ABP8S7C3</accession>
<gene>
    <name evidence="2" type="ORF">GCM10023176_08240</name>
</gene>
<dbReference type="RefSeq" id="WP_346116308.1">
    <property type="nucleotide sequence ID" value="NZ_BAABGU010000003.1"/>
</dbReference>
<name>A0ABP8S7C3_9ACTN</name>
<evidence type="ECO:0000313" key="3">
    <source>
        <dbReference type="Proteomes" id="UP001500307"/>
    </source>
</evidence>
<protein>
    <submittedName>
        <fullName evidence="2">Uncharacterized protein</fullName>
    </submittedName>
</protein>
<evidence type="ECO:0000313" key="2">
    <source>
        <dbReference type="EMBL" id="GAA4563720.1"/>
    </source>
</evidence>
<comment type="caution">
    <text evidence="2">The sequence shown here is derived from an EMBL/GenBank/DDBJ whole genome shotgun (WGS) entry which is preliminary data.</text>
</comment>
<dbReference type="Proteomes" id="UP001500307">
    <property type="component" value="Unassembled WGS sequence"/>
</dbReference>
<organism evidence="2 3">
    <name type="scientific">Micromonospora coerulea</name>
    <dbReference type="NCBI Taxonomy" id="47856"/>
    <lineage>
        <taxon>Bacteria</taxon>
        <taxon>Bacillati</taxon>
        <taxon>Actinomycetota</taxon>
        <taxon>Actinomycetes</taxon>
        <taxon>Micromonosporales</taxon>
        <taxon>Micromonosporaceae</taxon>
        <taxon>Micromonospora</taxon>
    </lineage>
</organism>
<dbReference type="EMBL" id="BAABGU010000003">
    <property type="protein sequence ID" value="GAA4563720.1"/>
    <property type="molecule type" value="Genomic_DNA"/>
</dbReference>
<evidence type="ECO:0000256" key="1">
    <source>
        <dbReference type="SAM" id="MobiDB-lite"/>
    </source>
</evidence>
<keyword evidence="3" id="KW-1185">Reference proteome</keyword>
<feature type="region of interest" description="Disordered" evidence="1">
    <location>
        <begin position="50"/>
        <end position="70"/>
    </location>
</feature>
<sequence>MVVSYVVGNDTNDDVTDGRQILSDWKLRDLQQAHGIWVTLDLDEDSEGHLRQDSAADVGADRQGCNALMP</sequence>